<evidence type="ECO:0000313" key="3">
    <source>
        <dbReference type="Proteomes" id="UP000245137"/>
    </source>
</evidence>
<dbReference type="AlphaFoldDB" id="A0A2U1SUY4"/>
<sequence length="95" mass="10029">MIRRARAKDASAATFDPAAAQEDSSSTIAKHSLVIAGHSTSVSLERVFWEALKRAAEEDGCSLAGLVARVDAARGRANLSSALRVYAMERALGRG</sequence>
<dbReference type="Gene3D" id="1.10.3990.20">
    <property type="entry name" value="protein bp1543"/>
    <property type="match status" value="1"/>
</dbReference>
<dbReference type="InterPro" id="IPR038268">
    <property type="entry name" value="RHH_sf"/>
</dbReference>
<dbReference type="Proteomes" id="UP000245137">
    <property type="component" value="Unassembled WGS sequence"/>
</dbReference>
<reference evidence="2 3" key="1">
    <citation type="journal article" date="2018" name="Appl. Microbiol. Biotechnol.">
        <title>Co-cultivation of the strictly anaerobic methanogen Methanosarcina barkeri with aerobic methanotrophs in an oxygen-limited membrane bioreactor.</title>
        <authorList>
            <person name="In 't Zandt M.H."/>
            <person name="van den Bosch T.J.M."/>
            <person name="Rijkers R."/>
            <person name="van Kessel M.A.H.J."/>
            <person name="Jetten M.S.M."/>
            <person name="Welte C.U."/>
        </authorList>
    </citation>
    <scope>NUCLEOTIDE SEQUENCE [LARGE SCALE GENOMIC DNA]</scope>
    <source>
        <strain evidence="2 3">DSM 17706</strain>
    </source>
</reference>
<name>A0A2U1SUY4_METSR</name>
<feature type="domain" description="Ribbon-helix-helix" evidence="1">
    <location>
        <begin position="29"/>
        <end position="89"/>
    </location>
</feature>
<dbReference type="EMBL" id="PUIV01000002">
    <property type="protein sequence ID" value="PWB95434.1"/>
    <property type="molecule type" value="Genomic_DNA"/>
</dbReference>
<dbReference type="RefSeq" id="WP_108915721.1">
    <property type="nucleotide sequence ID" value="NZ_BGJY01000001.1"/>
</dbReference>
<proteinExistence type="predicted"/>
<keyword evidence="2" id="KW-0808">Transferase</keyword>
<accession>A0A2U1SUY4</accession>
<dbReference type="GO" id="GO:0016740">
    <property type="term" value="F:transferase activity"/>
    <property type="evidence" value="ECO:0007669"/>
    <property type="project" value="UniProtKB-KW"/>
</dbReference>
<gene>
    <name evidence="2" type="ORF">C5689_02630</name>
</gene>
<protein>
    <submittedName>
        <fullName evidence="2">Arylsulfate sulfotransferase</fullName>
    </submittedName>
</protein>
<dbReference type="Pfam" id="PF13467">
    <property type="entry name" value="RHH_4"/>
    <property type="match status" value="1"/>
</dbReference>
<keyword evidence="3" id="KW-1185">Reference proteome</keyword>
<evidence type="ECO:0000259" key="1">
    <source>
        <dbReference type="Pfam" id="PF13467"/>
    </source>
</evidence>
<organism evidence="2 3">
    <name type="scientific">Methylosinus sporium</name>
    <dbReference type="NCBI Taxonomy" id="428"/>
    <lineage>
        <taxon>Bacteria</taxon>
        <taxon>Pseudomonadati</taxon>
        <taxon>Pseudomonadota</taxon>
        <taxon>Alphaproteobacteria</taxon>
        <taxon>Hyphomicrobiales</taxon>
        <taxon>Methylocystaceae</taxon>
        <taxon>Methylosinus</taxon>
    </lineage>
</organism>
<evidence type="ECO:0000313" key="2">
    <source>
        <dbReference type="EMBL" id="PWB95434.1"/>
    </source>
</evidence>
<dbReference type="OrthoDB" id="7477016at2"/>
<comment type="caution">
    <text evidence="2">The sequence shown here is derived from an EMBL/GenBank/DDBJ whole genome shotgun (WGS) entry which is preliminary data.</text>
</comment>
<dbReference type="InterPro" id="IPR027373">
    <property type="entry name" value="RHH_dom"/>
</dbReference>